<dbReference type="EMBL" id="VUMZ01000011">
    <property type="protein sequence ID" value="MST52635.1"/>
    <property type="molecule type" value="Genomic_DNA"/>
</dbReference>
<dbReference type="Pfam" id="PF00857">
    <property type="entry name" value="Isochorismatase"/>
    <property type="match status" value="1"/>
</dbReference>
<protein>
    <submittedName>
        <fullName evidence="2">Hydrolase</fullName>
    </submittedName>
</protein>
<reference evidence="2 3" key="1">
    <citation type="submission" date="2019-08" db="EMBL/GenBank/DDBJ databases">
        <title>In-depth cultivation of the pig gut microbiome towards novel bacterial diversity and tailored functional studies.</title>
        <authorList>
            <person name="Wylensek D."/>
            <person name="Hitch T.C.A."/>
            <person name="Clavel T."/>
        </authorList>
    </citation>
    <scope>NUCLEOTIDE SEQUENCE [LARGE SCALE GENOMIC DNA]</scope>
    <source>
        <strain evidence="2 3">WCA-MUC-591-APC-3H</strain>
    </source>
</reference>
<dbReference type="SUPFAM" id="SSF52499">
    <property type="entry name" value="Isochorismatase-like hydrolases"/>
    <property type="match status" value="1"/>
</dbReference>
<dbReference type="InterPro" id="IPR050993">
    <property type="entry name" value="Isochorismatase_domain"/>
</dbReference>
<keyword evidence="3" id="KW-1185">Reference proteome</keyword>
<dbReference type="PANTHER" id="PTHR14119:SF3">
    <property type="entry name" value="ISOCHORISMATASE DOMAIN-CONTAINING PROTEIN 2"/>
    <property type="match status" value="1"/>
</dbReference>
<dbReference type="InterPro" id="IPR036380">
    <property type="entry name" value="Isochorismatase-like_sf"/>
</dbReference>
<dbReference type="RefSeq" id="WP_154575019.1">
    <property type="nucleotide sequence ID" value="NZ_JBNPKE010000008.1"/>
</dbReference>
<accession>A0A6L5Y827</accession>
<proteinExistence type="predicted"/>
<evidence type="ECO:0000313" key="2">
    <source>
        <dbReference type="EMBL" id="MST52635.1"/>
    </source>
</evidence>
<name>A0A6L5Y827_9FIRM</name>
<dbReference type="InterPro" id="IPR000868">
    <property type="entry name" value="Isochorismatase-like_dom"/>
</dbReference>
<dbReference type="CDD" id="cd01012">
    <property type="entry name" value="YcaC_related"/>
    <property type="match status" value="1"/>
</dbReference>
<dbReference type="GeneID" id="303115660"/>
<dbReference type="PANTHER" id="PTHR14119">
    <property type="entry name" value="HYDROLASE"/>
    <property type="match status" value="1"/>
</dbReference>
<gene>
    <name evidence="2" type="ORF">FYJ64_10030</name>
</gene>
<dbReference type="AlphaFoldDB" id="A0A6L5Y827"/>
<evidence type="ECO:0000259" key="1">
    <source>
        <dbReference type="Pfam" id="PF00857"/>
    </source>
</evidence>
<feature type="domain" description="Isochorismatase-like" evidence="1">
    <location>
        <begin position="13"/>
        <end position="160"/>
    </location>
</feature>
<dbReference type="GO" id="GO:0016787">
    <property type="term" value="F:hydrolase activity"/>
    <property type="evidence" value="ECO:0007669"/>
    <property type="project" value="UniProtKB-KW"/>
</dbReference>
<keyword evidence="2" id="KW-0378">Hydrolase</keyword>
<organism evidence="2 3">
    <name type="scientific">Hornefia butyriciproducens</name>
    <dbReference type="NCBI Taxonomy" id="2652293"/>
    <lineage>
        <taxon>Bacteria</taxon>
        <taxon>Bacillati</taxon>
        <taxon>Bacillota</taxon>
        <taxon>Clostridia</taxon>
        <taxon>Peptostreptococcales</taxon>
        <taxon>Anaerovoracaceae</taxon>
        <taxon>Hornefia</taxon>
    </lineage>
</organism>
<comment type="caution">
    <text evidence="2">The sequence shown here is derived from an EMBL/GenBank/DDBJ whole genome shotgun (WGS) entry which is preliminary data.</text>
</comment>
<evidence type="ECO:0000313" key="3">
    <source>
        <dbReference type="Proteomes" id="UP000474676"/>
    </source>
</evidence>
<sequence>MSSLIMKRDDAVVVEVDYQDGFVPVIYDHEKLETRLVQAIRGFRILDVPIIATTQYAKGLGNTTAAVAEALGDFVPIDKRTFSCTGCPEFMEALEATGRKSVILIGIETHICVQQTALYLMEKGYSVYLIADCLSARFRENHERGLERLANSGATVTTLESILFELLVDSRDPAFRGISDLVKEIQ</sequence>
<dbReference type="Proteomes" id="UP000474676">
    <property type="component" value="Unassembled WGS sequence"/>
</dbReference>
<dbReference type="Gene3D" id="3.40.50.850">
    <property type="entry name" value="Isochorismatase-like"/>
    <property type="match status" value="1"/>
</dbReference>